<dbReference type="OrthoDB" id="10248617at2759"/>
<dbReference type="InterPro" id="IPR007645">
    <property type="entry name" value="RNA_pol_Rpb2_3"/>
</dbReference>
<dbReference type="Proteomes" id="UP000077755">
    <property type="component" value="Chromosome 1"/>
</dbReference>
<keyword evidence="2 10" id="KW-0240">DNA-directed RNA polymerase</keyword>
<dbReference type="Gene3D" id="3.90.1800.10">
    <property type="entry name" value="RNA polymerase alpha subunit dimerisation domain"/>
    <property type="match status" value="1"/>
</dbReference>
<evidence type="ECO:0000256" key="3">
    <source>
        <dbReference type="ARBA" id="ARBA00022679"/>
    </source>
</evidence>
<evidence type="ECO:0000313" key="18">
    <source>
        <dbReference type="EMBL" id="KZN10453.1"/>
    </source>
</evidence>
<comment type="function">
    <text evidence="10">DNA-dependent RNA polymerase catalyzes the transcription of DNA into RNA using the four ribonucleoside triphosphates as substrates.</text>
</comment>
<dbReference type="InterPro" id="IPR037034">
    <property type="entry name" value="RNA_pol_Rpb2_2_sf"/>
</dbReference>
<accession>A0A162B5Z3</accession>
<evidence type="ECO:0000256" key="10">
    <source>
        <dbReference type="RuleBase" id="RU363031"/>
    </source>
</evidence>
<protein>
    <recommendedName>
        <fullName evidence="10">DNA-directed RNA polymerase subunit beta</fullName>
        <ecNumber evidence="10">2.7.7.6</ecNumber>
    </recommendedName>
</protein>
<reference evidence="18" key="1">
    <citation type="journal article" date="2016" name="Nat. Genet.">
        <title>A high-quality carrot genome assembly provides new insights into carotenoid accumulation and asterid genome evolution.</title>
        <authorList>
            <person name="Iorizzo M."/>
            <person name="Ellison S."/>
            <person name="Senalik D."/>
            <person name="Zeng P."/>
            <person name="Satapoomin P."/>
            <person name="Huang J."/>
            <person name="Bowman M."/>
            <person name="Iovene M."/>
            <person name="Sanseverino W."/>
            <person name="Cavagnaro P."/>
            <person name="Yildiz M."/>
            <person name="Macko-Podgorni A."/>
            <person name="Moranska E."/>
            <person name="Grzebelus E."/>
            <person name="Grzebelus D."/>
            <person name="Ashrafi H."/>
            <person name="Zheng Z."/>
            <person name="Cheng S."/>
            <person name="Spooner D."/>
            <person name="Van Deynze A."/>
            <person name="Simon P."/>
        </authorList>
    </citation>
    <scope>NUCLEOTIDE SEQUENCE [LARGE SCALE GENOMIC DNA]</scope>
    <source>
        <tissue evidence="18">Leaf</tissue>
    </source>
</reference>
<evidence type="ECO:0000313" key="19">
    <source>
        <dbReference type="EMBL" id="WOG84101.1"/>
    </source>
</evidence>
<evidence type="ECO:0000259" key="17">
    <source>
        <dbReference type="Pfam" id="PF04567"/>
    </source>
</evidence>
<dbReference type="Gene3D" id="2.40.50.150">
    <property type="match status" value="1"/>
</dbReference>
<dbReference type="InterPro" id="IPR007644">
    <property type="entry name" value="RNA_pol_bsu_protrusion"/>
</dbReference>
<feature type="domain" description="RNA polymerase Rpb2" evidence="13">
    <location>
        <begin position="259"/>
        <end position="401"/>
    </location>
</feature>
<evidence type="ECO:0000256" key="6">
    <source>
        <dbReference type="ARBA" id="ARBA00022833"/>
    </source>
</evidence>
<dbReference type="Gene3D" id="3.90.1110.10">
    <property type="entry name" value="RNA polymerase Rpb2, domain 2"/>
    <property type="match status" value="1"/>
</dbReference>
<dbReference type="Pfam" id="PF04563">
    <property type="entry name" value="RNA_pol_Rpb2_1"/>
    <property type="match status" value="1"/>
</dbReference>
<dbReference type="GO" id="GO:0006351">
    <property type="term" value="P:DNA-templated transcription"/>
    <property type="evidence" value="ECO:0007669"/>
    <property type="project" value="InterPro"/>
</dbReference>
<evidence type="ECO:0000256" key="7">
    <source>
        <dbReference type="ARBA" id="ARBA00023163"/>
    </source>
</evidence>
<dbReference type="STRING" id="79200.A0A162B5Z3"/>
<evidence type="ECO:0000259" key="11">
    <source>
        <dbReference type="Pfam" id="PF00562"/>
    </source>
</evidence>
<evidence type="ECO:0000256" key="4">
    <source>
        <dbReference type="ARBA" id="ARBA00022695"/>
    </source>
</evidence>
<evidence type="ECO:0000259" key="12">
    <source>
        <dbReference type="Pfam" id="PF04560"/>
    </source>
</evidence>
<feature type="domain" description="RNA polymerase Rpb2" evidence="17">
    <location>
        <begin position="650"/>
        <end position="697"/>
    </location>
</feature>
<dbReference type="CDD" id="cd00653">
    <property type="entry name" value="RNA_pol_B_RPB2"/>
    <property type="match status" value="1"/>
</dbReference>
<dbReference type="FunFam" id="3.90.1800.10:FF:000006">
    <property type="entry name" value="DNA-directed RNA polymerase subunit beta"/>
    <property type="match status" value="1"/>
</dbReference>
<feature type="domain" description="DNA-directed RNA polymerase subunit 2 hybrid-binding" evidence="11">
    <location>
        <begin position="706"/>
        <end position="1073"/>
    </location>
</feature>
<evidence type="ECO:0000256" key="8">
    <source>
        <dbReference type="ARBA" id="ARBA00048552"/>
    </source>
</evidence>
<dbReference type="Pfam" id="PF04567">
    <property type="entry name" value="RNA_pol_Rpb2_5"/>
    <property type="match status" value="1"/>
</dbReference>
<evidence type="ECO:0000313" key="20">
    <source>
        <dbReference type="Proteomes" id="UP000077755"/>
    </source>
</evidence>
<comment type="similarity">
    <text evidence="1 9">Belongs to the RNA polymerase beta chain family.</text>
</comment>
<dbReference type="GO" id="GO:0003677">
    <property type="term" value="F:DNA binding"/>
    <property type="evidence" value="ECO:0007669"/>
    <property type="project" value="InterPro"/>
</dbReference>
<dbReference type="Pfam" id="PF04561">
    <property type="entry name" value="RNA_pol_Rpb2_2"/>
    <property type="match status" value="1"/>
</dbReference>
<organism evidence="18">
    <name type="scientific">Daucus carota subsp. sativus</name>
    <name type="common">Carrot</name>
    <dbReference type="NCBI Taxonomy" id="79200"/>
    <lineage>
        <taxon>Eukaryota</taxon>
        <taxon>Viridiplantae</taxon>
        <taxon>Streptophyta</taxon>
        <taxon>Embryophyta</taxon>
        <taxon>Tracheophyta</taxon>
        <taxon>Spermatophyta</taxon>
        <taxon>Magnoliopsida</taxon>
        <taxon>eudicotyledons</taxon>
        <taxon>Gunneridae</taxon>
        <taxon>Pentapetalae</taxon>
        <taxon>asterids</taxon>
        <taxon>campanulids</taxon>
        <taxon>Apiales</taxon>
        <taxon>Apiaceae</taxon>
        <taxon>Apioideae</taxon>
        <taxon>Scandiceae</taxon>
        <taxon>Daucinae</taxon>
        <taxon>Daucus</taxon>
        <taxon>Daucus sect. Daucus</taxon>
    </lineage>
</organism>
<name>A0A162B5Z3_DAUCS</name>
<dbReference type="Pfam" id="PF04566">
    <property type="entry name" value="RNA_pol_Rpb2_4"/>
    <property type="match status" value="1"/>
</dbReference>
<dbReference type="InterPro" id="IPR007120">
    <property type="entry name" value="DNA-dir_RNAP_su2_dom"/>
</dbReference>
<feature type="domain" description="RNA polymerase Rpb2" evidence="15">
    <location>
        <begin position="478"/>
        <end position="539"/>
    </location>
</feature>
<evidence type="ECO:0000256" key="2">
    <source>
        <dbReference type="ARBA" id="ARBA00022478"/>
    </source>
</evidence>
<dbReference type="GO" id="GO:0046872">
    <property type="term" value="F:metal ion binding"/>
    <property type="evidence" value="ECO:0007669"/>
    <property type="project" value="UniProtKB-KW"/>
</dbReference>
<dbReference type="PANTHER" id="PTHR20856">
    <property type="entry name" value="DNA-DIRECTED RNA POLYMERASE I SUBUNIT 2"/>
    <property type="match status" value="1"/>
</dbReference>
<dbReference type="EMBL" id="LNRQ01000001">
    <property type="protein sequence ID" value="KZN10453.1"/>
    <property type="molecule type" value="Genomic_DNA"/>
</dbReference>
<evidence type="ECO:0000259" key="15">
    <source>
        <dbReference type="Pfam" id="PF04565"/>
    </source>
</evidence>
<dbReference type="InterPro" id="IPR015712">
    <property type="entry name" value="DNA-dir_RNA_pol_su2"/>
</dbReference>
<gene>
    <name evidence="18" type="ORF">DCAR_003109</name>
    <name evidence="19" type="ORF">DCAR_0103281</name>
</gene>
<dbReference type="InterPro" id="IPR007646">
    <property type="entry name" value="RNA_pol_Rpb2_4"/>
</dbReference>
<dbReference type="EMBL" id="CP093343">
    <property type="protein sequence ID" value="WOG84101.1"/>
    <property type="molecule type" value="Genomic_DNA"/>
</dbReference>
<dbReference type="Pfam" id="PF00562">
    <property type="entry name" value="RNA_pol_Rpb2_6"/>
    <property type="match status" value="1"/>
</dbReference>
<feature type="domain" description="RNA polymerase Rpb2" evidence="16">
    <location>
        <begin position="574"/>
        <end position="635"/>
    </location>
</feature>
<evidence type="ECO:0000256" key="9">
    <source>
        <dbReference type="RuleBase" id="RU000434"/>
    </source>
</evidence>
<dbReference type="InterPro" id="IPR007121">
    <property type="entry name" value="RNA_pol_bsu_CS"/>
</dbReference>
<dbReference type="GO" id="GO:0032549">
    <property type="term" value="F:ribonucleoside binding"/>
    <property type="evidence" value="ECO:0007669"/>
    <property type="project" value="InterPro"/>
</dbReference>
<dbReference type="AlphaFoldDB" id="A0A162B5Z3"/>
<dbReference type="Pfam" id="PF04565">
    <property type="entry name" value="RNA_pol_Rpb2_3"/>
    <property type="match status" value="1"/>
</dbReference>
<dbReference type="FunFam" id="3.90.1100.10:FF:000015">
    <property type="entry name" value="DNA-directed RNA polymerase subunit beta"/>
    <property type="match status" value="1"/>
</dbReference>
<evidence type="ECO:0000259" key="13">
    <source>
        <dbReference type="Pfam" id="PF04561"/>
    </source>
</evidence>
<comment type="catalytic activity">
    <reaction evidence="8 10">
        <text>RNA(n) + a ribonucleoside 5'-triphosphate = RNA(n+1) + diphosphate</text>
        <dbReference type="Rhea" id="RHEA:21248"/>
        <dbReference type="Rhea" id="RHEA-COMP:14527"/>
        <dbReference type="Rhea" id="RHEA-COMP:17342"/>
        <dbReference type="ChEBI" id="CHEBI:33019"/>
        <dbReference type="ChEBI" id="CHEBI:61557"/>
        <dbReference type="ChEBI" id="CHEBI:140395"/>
        <dbReference type="EC" id="2.7.7.6"/>
    </reaction>
</comment>
<keyword evidence="6" id="KW-0862">Zinc</keyword>
<dbReference type="EC" id="2.7.7.6" evidence="10"/>
<proteinExistence type="inferred from homology"/>
<sequence length="1176" mass="133242">MAKVPMDVDYIPDESNYLVDSKGLHEIELKKFLKTATQSFFKQHGLISHQLNSYNEFIRDGIQEVFSSVGEIPVKPLYDSSQYGDGEWRSASVKFGKVTFEQPKFYAGENFPTDDGDCFKDMLPRHARLQNMTYAARMKVQVNFKVYTEKMARSVGFGNENDQYVEKTVSSENNTEMIMGKLPVMVKSDLCRMKGVTEGDCDFDHGGYFIINGAEKVFVAQEQSCLKRLWLSCNPSWTASYRHTFIRKRVQVKLVDSSKIEHTGGRKVLSVKFLTEMPIWILFFALGVSSDKEVVNLIDANAEDGTVVNILRASMREADNQCENFRRRGIALSYIEQQFKTCEFPPEESVQECIDKLLLPKLVGIKQKARFLAYMVKCLLKAYTGRRKFDCRDDFRNKRLELASELLDRELRVHINHAKRRMIKVMQRDLDGDRSMNRIEHYLDCSIITNGLSRAFSTGAWSHPYKKAEKISGVVANLSRTNPLQSISEMRRTRQRVEYTGKIGGARYPHPSHWGKICFVSTPDGENCGLIKNLASTALVSTRVLEPIFDKLLDCGMEELVNDTSTSLHGKNLVFVDGELVGVCQDSASFVAELRSMRRRKELPNQVEIKRDEKQREVRIFCDAGRVLRPLLIVKNIMRIKSIKKGDYGFQSLLDNGIIELIGAEEEEDCRTAWGIEHLRSAYGGDVPMNYTHCELDMSFCLGLSAGLVPFANHNHAKRVLYQSQKHSHQAIGYSTTNPRIRVDTLTHQLYYPQKPLFRTMLSDCLGRPDCNITPFRPEFYNSQCAIVAVNVHFGYNQEDSIVMNRASAERGMFRSEHIRSYKADIYNDEAFSKPQKVEDSMKFGKIQSRVGRVECLEEDGFPYIGASLKAGDIIIGKHAESGADQSLKLKHTERGTVQRVVLSANDEGKNFGIVSLRQVRFPCLGDKFSSMHGQKGVLGFLEAQENFPFTAQGIVPDIVINPHAFPSRQTPGQLLEAALGKGIALGGNEKYATPYSTPSVEVIADQLHKAGFCRSGSERVYDGRTGEMIRTLVFMGPTCYQRLTHMAEDKVKFRNTGPVHPLTRQPVADRKRFGGVKFGEMERDCLIAHGASANLQERLFLCSDYAQMHICRKCKHTANVIQRTMGGKHKIRGPYCRYCESAEDIIKVNVPYGAKLLSQELFSMGISIKFETKLW</sequence>
<dbReference type="Gramene" id="KZN10453">
    <property type="protein sequence ID" value="KZN10453"/>
    <property type="gene ID" value="DCAR_003109"/>
</dbReference>
<keyword evidence="20" id="KW-1185">Reference proteome</keyword>
<dbReference type="InterPro" id="IPR037033">
    <property type="entry name" value="DNA-dir_RNAP_su2_hyb_sf"/>
</dbReference>
<keyword evidence="4 10" id="KW-0548">Nucleotidyltransferase</keyword>
<dbReference type="Gene3D" id="2.40.270.10">
    <property type="entry name" value="DNA-directed RNA polymerase, subunit 2, domain 6"/>
    <property type="match status" value="1"/>
</dbReference>
<evidence type="ECO:0000256" key="5">
    <source>
        <dbReference type="ARBA" id="ARBA00022723"/>
    </source>
</evidence>
<keyword evidence="3 10" id="KW-0808">Transferase</keyword>
<dbReference type="Gene3D" id="3.90.1100.10">
    <property type="match status" value="2"/>
</dbReference>
<dbReference type="InterPro" id="IPR007642">
    <property type="entry name" value="RNA_pol_Rpb2_2"/>
</dbReference>
<dbReference type="Pfam" id="PF04560">
    <property type="entry name" value="RNA_pol_Rpb2_7"/>
    <property type="match status" value="1"/>
</dbReference>
<reference evidence="19" key="2">
    <citation type="submission" date="2022-03" db="EMBL/GenBank/DDBJ databases">
        <title>Draft title - Genomic analysis of global carrot germplasm unveils the trajectory of domestication and the origin of high carotenoid orange carrot.</title>
        <authorList>
            <person name="Iorizzo M."/>
            <person name="Ellison S."/>
            <person name="Senalik D."/>
            <person name="Macko-Podgorni A."/>
            <person name="Grzebelus D."/>
            <person name="Bostan H."/>
            <person name="Rolling W."/>
            <person name="Curaba J."/>
            <person name="Simon P."/>
        </authorList>
    </citation>
    <scope>NUCLEOTIDE SEQUENCE</scope>
    <source>
        <tissue evidence="19">Leaf</tissue>
    </source>
</reference>
<dbReference type="OMA" id="ASHMHIC"/>
<dbReference type="InterPro" id="IPR007641">
    <property type="entry name" value="RNA_pol_Rpb2_7"/>
</dbReference>
<keyword evidence="7 10" id="KW-0804">Transcription</keyword>
<dbReference type="InterPro" id="IPR007647">
    <property type="entry name" value="RNA_pol_Rpb2_5"/>
</dbReference>
<feature type="domain" description="RNA polymerase beta subunit protrusion" evidence="14">
    <location>
        <begin position="45"/>
        <end position="436"/>
    </location>
</feature>
<dbReference type="InterPro" id="IPR014724">
    <property type="entry name" value="RNA_pol_RPB2_OB-fold"/>
</dbReference>
<evidence type="ECO:0000256" key="1">
    <source>
        <dbReference type="ARBA" id="ARBA00006835"/>
    </source>
</evidence>
<evidence type="ECO:0000259" key="14">
    <source>
        <dbReference type="Pfam" id="PF04563"/>
    </source>
</evidence>
<dbReference type="KEGG" id="dcr:108205279"/>
<dbReference type="GO" id="GO:0000428">
    <property type="term" value="C:DNA-directed RNA polymerase complex"/>
    <property type="evidence" value="ECO:0007669"/>
    <property type="project" value="UniProtKB-KW"/>
</dbReference>
<feature type="domain" description="RNA polymerase Rpb2" evidence="12">
    <location>
        <begin position="1075"/>
        <end position="1173"/>
    </location>
</feature>
<dbReference type="PROSITE" id="PS01166">
    <property type="entry name" value="RNA_POL_BETA"/>
    <property type="match status" value="1"/>
</dbReference>
<keyword evidence="5" id="KW-0479">Metal-binding</keyword>
<dbReference type="SUPFAM" id="SSF64484">
    <property type="entry name" value="beta and beta-prime subunits of DNA dependent RNA-polymerase"/>
    <property type="match status" value="1"/>
</dbReference>
<dbReference type="GO" id="GO:0003899">
    <property type="term" value="F:DNA-directed RNA polymerase activity"/>
    <property type="evidence" value="ECO:0007669"/>
    <property type="project" value="UniProtKB-EC"/>
</dbReference>
<evidence type="ECO:0000259" key="16">
    <source>
        <dbReference type="Pfam" id="PF04566"/>
    </source>
</evidence>